<dbReference type="EMBL" id="CP022530">
    <property type="protein sequence ID" value="ASP39898.1"/>
    <property type="molecule type" value="Genomic_DNA"/>
</dbReference>
<gene>
    <name evidence="3" type="ORF">CHH28_15005</name>
</gene>
<dbReference type="InterPro" id="IPR046158">
    <property type="entry name" value="DUF6160"/>
</dbReference>
<feature type="chain" id="PRO_5012036117" description="DUF6160 domain-containing protein" evidence="1">
    <location>
        <begin position="23"/>
        <end position="358"/>
    </location>
</feature>
<feature type="signal peptide" evidence="1">
    <location>
        <begin position="1"/>
        <end position="22"/>
    </location>
</feature>
<keyword evidence="4" id="KW-1185">Reference proteome</keyword>
<dbReference type="OrthoDB" id="6119200at2"/>
<keyword evidence="1" id="KW-0732">Signal</keyword>
<name>A0A222FLL3_9GAMM</name>
<evidence type="ECO:0000313" key="3">
    <source>
        <dbReference type="EMBL" id="ASP39898.1"/>
    </source>
</evidence>
<evidence type="ECO:0000313" key="4">
    <source>
        <dbReference type="Proteomes" id="UP000202440"/>
    </source>
</evidence>
<evidence type="ECO:0000256" key="1">
    <source>
        <dbReference type="SAM" id="SignalP"/>
    </source>
</evidence>
<feature type="domain" description="DUF6160" evidence="2">
    <location>
        <begin position="1"/>
        <end position="81"/>
    </location>
</feature>
<reference evidence="3 4" key="1">
    <citation type="submission" date="2017-07" db="EMBL/GenBank/DDBJ databases">
        <title>Annotated genome sequence of Bacterioplanes sanyensis isolated from Red Sea.</title>
        <authorList>
            <person name="Rehman Z.U."/>
        </authorList>
    </citation>
    <scope>NUCLEOTIDE SEQUENCE [LARGE SCALE GENOMIC DNA]</scope>
    <source>
        <strain evidence="3 4">NV9</strain>
    </source>
</reference>
<sequence>MKLLKKASLAAAIAAAPFAAQALQPLDDATLSNATGQSGVTIEIDIDSSGISIGEIEYTDQGSVVLQNIQVRNVDGLTQTIDVDTYGNLLIGMSSVDDMQVSIGGLQGAEFTSALALKSTAGEMTEVINNIDMQLDIGESKTAIMNLAASGNTVDFSSVGGFGNNSSVGISDLPASAQSGAVAILSKASIKIDNMNIGAFGYTRAQAEANQVVIEDGISNNNARSVDVANEIFDSYNQEMGLNPGDAGYMSSVAAGATLTQDQKDVLVSVVANGAAVHVQGLQFYKDNNGTKEAATIEQTIWAKGGSAALGGGVYIQVGKIEGTLDIAGIHMGGESIGGLKVSDINLSGMTQRIYGHN</sequence>
<evidence type="ECO:0000259" key="2">
    <source>
        <dbReference type="Pfam" id="PF19657"/>
    </source>
</evidence>
<dbReference type="Proteomes" id="UP000202440">
    <property type="component" value="Chromosome"/>
</dbReference>
<dbReference type="AlphaFoldDB" id="A0A222FLL3"/>
<dbReference type="KEGG" id="bsan:CHH28_15005"/>
<protein>
    <recommendedName>
        <fullName evidence="2">DUF6160 domain-containing protein</fullName>
    </recommendedName>
</protein>
<organism evidence="3 4">
    <name type="scientific">Bacterioplanes sanyensis</name>
    <dbReference type="NCBI Taxonomy" id="1249553"/>
    <lineage>
        <taxon>Bacteria</taxon>
        <taxon>Pseudomonadati</taxon>
        <taxon>Pseudomonadota</taxon>
        <taxon>Gammaproteobacteria</taxon>
        <taxon>Oceanospirillales</taxon>
        <taxon>Oceanospirillaceae</taxon>
        <taxon>Bacterioplanes</taxon>
    </lineage>
</organism>
<dbReference type="Pfam" id="PF19657">
    <property type="entry name" value="DUF6160"/>
    <property type="match status" value="1"/>
</dbReference>
<dbReference type="RefSeq" id="WP_094061072.1">
    <property type="nucleotide sequence ID" value="NZ_CP022530.1"/>
</dbReference>
<accession>A0A222FLL3</accession>
<proteinExistence type="predicted"/>